<organism evidence="3 4">
    <name type="scientific">Thioalkalivibrio nitratireducens (strain DSM 14787 / UNIQEM 213 / ALEN2)</name>
    <dbReference type="NCBI Taxonomy" id="1255043"/>
    <lineage>
        <taxon>Bacteria</taxon>
        <taxon>Pseudomonadati</taxon>
        <taxon>Pseudomonadota</taxon>
        <taxon>Gammaproteobacteria</taxon>
        <taxon>Chromatiales</taxon>
        <taxon>Ectothiorhodospiraceae</taxon>
        <taxon>Thioalkalivibrio</taxon>
    </lineage>
</organism>
<dbReference type="OrthoDB" id="9772751at2"/>
<dbReference type="EMBL" id="CP003989">
    <property type="protein sequence ID" value="AGA31859.1"/>
    <property type="molecule type" value="Genomic_DNA"/>
</dbReference>
<feature type="transmembrane region" description="Helical" evidence="1">
    <location>
        <begin position="353"/>
        <end position="371"/>
    </location>
</feature>
<feature type="transmembrane region" description="Helical" evidence="1">
    <location>
        <begin position="288"/>
        <end position="318"/>
    </location>
</feature>
<keyword evidence="1" id="KW-0472">Membrane</keyword>
<dbReference type="GO" id="GO:0015097">
    <property type="term" value="F:mercury ion transmembrane transporter activity"/>
    <property type="evidence" value="ECO:0007669"/>
    <property type="project" value="InterPro"/>
</dbReference>
<dbReference type="SUPFAM" id="SSF53335">
    <property type="entry name" value="S-adenosyl-L-methionine-dependent methyltransferases"/>
    <property type="match status" value="1"/>
</dbReference>
<dbReference type="InterPro" id="IPR004891">
    <property type="entry name" value="Mercury-R_MerC"/>
</dbReference>
<keyword evidence="1" id="KW-1133">Transmembrane helix</keyword>
<dbReference type="HOGENOM" id="CLU_672011_0_0_6"/>
<dbReference type="InterPro" id="IPR029063">
    <property type="entry name" value="SAM-dependent_MTases_sf"/>
</dbReference>
<gene>
    <name evidence="3" type="ordered locus">TVNIR_0146</name>
</gene>
<dbReference type="PANTHER" id="PTHR43591:SF24">
    <property type="entry name" value="2-METHOXY-6-POLYPRENYL-1,4-BENZOQUINOL METHYLASE, MITOCHONDRIAL"/>
    <property type="match status" value="1"/>
</dbReference>
<dbReference type="CDD" id="cd02440">
    <property type="entry name" value="AdoMet_MTases"/>
    <property type="match status" value="1"/>
</dbReference>
<dbReference type="STRING" id="1255043.TVNIR_0146"/>
<feature type="domain" description="Methyltransferase" evidence="2">
    <location>
        <begin position="76"/>
        <end position="220"/>
    </location>
</feature>
<dbReference type="AlphaFoldDB" id="L0DQS3"/>
<sequence length="409" mass="43070">MVAILGYSREQIHSAVQDMYTTVADHPDSHFHFPVGASASALVGYPPERTAPLPRAVQESFAGVGYPFNGEAVRRGDTVLDIGAGAGVDTLIAGQLAGPDGHVVALDLTTAMTRKLRHAASESGGAPVSVIRGSAEALPLADASVDSITSNGALNLVPDKRRAIGEMFRVLRPGGCLQLADVVIDRPVTVDCAEDPRLWVECVVGATVDEDLLHMFRDAGFEDVRVLGSRDYFAHSPSRQTREVAAGFGARSVELAMRRGNRAPSRTAQFFRRVNPARLAASLWRRGFAGVLGLAAALLACYGTLAALGLLAVLGIGLALDEGIWAGAIALFAVLTALAVVPGFRRHRGVGPSLLAAGGAGVIVYALFVNYHALTELTGFVALAGAVGWDIWLRRRQQARLLGLGAQSR</sequence>
<evidence type="ECO:0000259" key="2">
    <source>
        <dbReference type="Pfam" id="PF13847"/>
    </source>
</evidence>
<keyword evidence="3" id="KW-0808">Transferase</keyword>
<dbReference type="PATRIC" id="fig|1255043.3.peg.146"/>
<keyword evidence="4" id="KW-1185">Reference proteome</keyword>
<evidence type="ECO:0000313" key="4">
    <source>
        <dbReference type="Proteomes" id="UP000010809"/>
    </source>
</evidence>
<reference evidence="3" key="1">
    <citation type="submission" date="2015-12" db="EMBL/GenBank/DDBJ databases">
        <authorList>
            <person name="Tikhonova T.V."/>
            <person name="Pavlov A.R."/>
            <person name="Beletsky A.V."/>
            <person name="Mardanov A.V."/>
            <person name="Sorokin D.Y."/>
            <person name="Ravin N.V."/>
            <person name="Popov V.O."/>
        </authorList>
    </citation>
    <scope>NUCLEOTIDE SEQUENCE</scope>
    <source>
        <strain evidence="3">DSM 14787</strain>
    </source>
</reference>
<dbReference type="Pfam" id="PF03203">
    <property type="entry name" value="MerC"/>
    <property type="match status" value="1"/>
</dbReference>
<dbReference type="InterPro" id="IPR025714">
    <property type="entry name" value="Methyltranfer_dom"/>
</dbReference>
<name>L0DQS3_THIND</name>
<dbReference type="KEGG" id="tni:TVNIR_0146"/>
<dbReference type="Gene3D" id="3.40.50.150">
    <property type="entry name" value="Vaccinia Virus protein VP39"/>
    <property type="match status" value="1"/>
</dbReference>
<dbReference type="GO" id="GO:0008168">
    <property type="term" value="F:methyltransferase activity"/>
    <property type="evidence" value="ECO:0007669"/>
    <property type="project" value="UniProtKB-KW"/>
</dbReference>
<accession>L0DQS3</accession>
<dbReference type="RefSeq" id="WP_015257017.1">
    <property type="nucleotide sequence ID" value="NC_019902.2"/>
</dbReference>
<dbReference type="Proteomes" id="UP000010809">
    <property type="component" value="Chromosome"/>
</dbReference>
<dbReference type="PANTHER" id="PTHR43591">
    <property type="entry name" value="METHYLTRANSFERASE"/>
    <property type="match status" value="1"/>
</dbReference>
<dbReference type="GO" id="GO:0016020">
    <property type="term" value="C:membrane"/>
    <property type="evidence" value="ECO:0007669"/>
    <property type="project" value="InterPro"/>
</dbReference>
<keyword evidence="1" id="KW-0812">Transmembrane</keyword>
<evidence type="ECO:0000256" key="1">
    <source>
        <dbReference type="SAM" id="Phobius"/>
    </source>
</evidence>
<proteinExistence type="predicted"/>
<dbReference type="GO" id="GO:0032259">
    <property type="term" value="P:methylation"/>
    <property type="evidence" value="ECO:0007669"/>
    <property type="project" value="UniProtKB-KW"/>
</dbReference>
<feature type="transmembrane region" description="Helical" evidence="1">
    <location>
        <begin position="324"/>
        <end position="341"/>
    </location>
</feature>
<evidence type="ECO:0000313" key="3">
    <source>
        <dbReference type="EMBL" id="AGA31859.1"/>
    </source>
</evidence>
<dbReference type="Pfam" id="PF13847">
    <property type="entry name" value="Methyltransf_31"/>
    <property type="match status" value="1"/>
</dbReference>
<protein>
    <submittedName>
        <fullName evidence="3">Methyltransferase type 11</fullName>
    </submittedName>
</protein>
<keyword evidence="3" id="KW-0489">Methyltransferase</keyword>
<feature type="transmembrane region" description="Helical" evidence="1">
    <location>
        <begin position="377"/>
        <end position="393"/>
    </location>
</feature>
<dbReference type="eggNOG" id="COG2226">
    <property type="taxonomic scope" value="Bacteria"/>
</dbReference>